<dbReference type="AlphaFoldDB" id="A0A0P1F3V7"/>
<dbReference type="PROSITE" id="PS51462">
    <property type="entry name" value="NUDIX"/>
    <property type="match status" value="1"/>
</dbReference>
<sequence length="180" mass="20771">MGIMIPAWVDGELTPVDKLEAHEKGLRHKAVSVFVVRGTEILMQRRALGKYHTPGLWANTCCTHPDWGETPSVCAVRRLREELGITGLYPEYRHRLEYHADVGNNMIEHEVVDIFLAHVRGPLKIEPNPEEVMEIRWVDYHDLLAEVQRYPERFTPWLKIYLHNHADTIFGPDLIISATS</sequence>
<dbReference type="EC" id="5.3.3.2" evidence="3 10"/>
<comment type="similarity">
    <text evidence="2 10">Belongs to the IPP isomerase type 1 family.</text>
</comment>
<dbReference type="Pfam" id="PF00293">
    <property type="entry name" value="NUDIX"/>
    <property type="match status" value="1"/>
</dbReference>
<comment type="pathway">
    <text evidence="1 10">Isoprenoid biosynthesis; dimethylallyl diphosphate biosynthesis; dimethylallyl diphosphate from isopentenyl diphosphate: step 1/1.</text>
</comment>
<evidence type="ECO:0000256" key="11">
    <source>
        <dbReference type="PIRSR" id="PIRSR018427-1"/>
    </source>
</evidence>
<comment type="function">
    <text evidence="10">Catalyzes the 1,3-allylic rearrangement of the homoallylic substrate isopentenyl (IPP) to its highly electrophilic allylic isomer, dimethylallyl diphosphate (DMAPP).</text>
</comment>
<dbReference type="HAMAP" id="MF_00202">
    <property type="entry name" value="Idi"/>
    <property type="match status" value="1"/>
</dbReference>
<protein>
    <recommendedName>
        <fullName evidence="3 10">Isopentenyl-diphosphate Delta-isomerase</fullName>
        <shortName evidence="10">IPP isomerase</shortName>
        <ecNumber evidence="3 10">5.3.3.2</ecNumber>
    </recommendedName>
    <alternativeName>
        <fullName evidence="10">IPP:DMAPP isomerase</fullName>
    </alternativeName>
    <alternativeName>
        <fullName evidence="10">Isopentenyl pyrophosphate isomerase</fullName>
    </alternativeName>
</protein>
<keyword evidence="5 10" id="KW-0479">Metal-binding</keyword>
<evidence type="ECO:0000313" key="14">
    <source>
        <dbReference type="EMBL" id="CUH49712.1"/>
    </source>
</evidence>
<dbReference type="CDD" id="cd02885">
    <property type="entry name" value="NUDIX_IPP_Isomerase"/>
    <property type="match status" value="1"/>
</dbReference>
<evidence type="ECO:0000313" key="15">
    <source>
        <dbReference type="Proteomes" id="UP000050783"/>
    </source>
</evidence>
<keyword evidence="16" id="KW-1185">Reference proteome</keyword>
<keyword evidence="4 10" id="KW-0963">Cytoplasm</keyword>
<proteinExistence type="inferred from homology"/>
<dbReference type="Gene3D" id="3.90.79.10">
    <property type="entry name" value="Nucleoside Triphosphate Pyrophosphohydrolase"/>
    <property type="match status" value="1"/>
</dbReference>
<dbReference type="InterPro" id="IPR000086">
    <property type="entry name" value="NUDIX_hydrolase_dom"/>
</dbReference>
<dbReference type="PANTHER" id="PTHR10885:SF0">
    <property type="entry name" value="ISOPENTENYL-DIPHOSPHATE DELTA-ISOMERASE"/>
    <property type="match status" value="1"/>
</dbReference>
<evidence type="ECO:0000256" key="6">
    <source>
        <dbReference type="ARBA" id="ARBA00022842"/>
    </source>
</evidence>
<feature type="active site" evidence="10 11">
    <location>
        <position position="110"/>
    </location>
</feature>
<feature type="binding site" evidence="10">
    <location>
        <position position="110"/>
    </location>
    <ligand>
        <name>Mn(2+)</name>
        <dbReference type="ChEBI" id="CHEBI:29035"/>
    </ligand>
</feature>
<dbReference type="UniPathway" id="UPA00059">
    <property type="reaction ID" value="UER00104"/>
</dbReference>
<dbReference type="Proteomes" id="UP000050783">
    <property type="component" value="Unassembled WGS sequence"/>
</dbReference>
<dbReference type="GO" id="GO:0046872">
    <property type="term" value="F:metal ion binding"/>
    <property type="evidence" value="ECO:0007669"/>
    <property type="project" value="UniProtKB-KW"/>
</dbReference>
<feature type="binding site" evidence="10">
    <location>
        <position position="108"/>
    </location>
    <ligand>
        <name>Mn(2+)</name>
        <dbReference type="ChEBI" id="CHEBI:29035"/>
    </ligand>
</feature>
<keyword evidence="7 10" id="KW-0464">Manganese</keyword>
<feature type="active site" evidence="10 11">
    <location>
        <position position="62"/>
    </location>
</feature>
<dbReference type="EMBL" id="CYPU01000071">
    <property type="protein sequence ID" value="CUH49712.1"/>
    <property type="molecule type" value="Genomic_DNA"/>
</dbReference>
<feature type="binding site" evidence="10">
    <location>
        <position position="28"/>
    </location>
    <ligand>
        <name>Mn(2+)</name>
        <dbReference type="ChEBI" id="CHEBI:29035"/>
    </ligand>
</feature>
<feature type="domain" description="Nudix hydrolase" evidence="12">
    <location>
        <begin position="26"/>
        <end position="160"/>
    </location>
</feature>
<comment type="catalytic activity">
    <reaction evidence="10">
        <text>isopentenyl diphosphate = dimethylallyl diphosphate</text>
        <dbReference type="Rhea" id="RHEA:23284"/>
        <dbReference type="ChEBI" id="CHEBI:57623"/>
        <dbReference type="ChEBI" id="CHEBI:128769"/>
        <dbReference type="EC" id="5.3.3.2"/>
    </reaction>
</comment>
<evidence type="ECO:0000313" key="13">
    <source>
        <dbReference type="EMBL" id="CUH42829.1"/>
    </source>
</evidence>
<evidence type="ECO:0000313" key="16">
    <source>
        <dbReference type="Proteomes" id="UP000050786"/>
    </source>
</evidence>
<evidence type="ECO:0000256" key="10">
    <source>
        <dbReference type="HAMAP-Rule" id="MF_00202"/>
    </source>
</evidence>
<dbReference type="GO" id="GO:0004452">
    <property type="term" value="F:isopentenyl-diphosphate delta-isomerase activity"/>
    <property type="evidence" value="ECO:0007669"/>
    <property type="project" value="UniProtKB-UniRule"/>
</dbReference>
<reference evidence="14 15" key="1">
    <citation type="submission" date="2015-09" db="EMBL/GenBank/DDBJ databases">
        <authorList>
            <consortium name="Swine Surveillance"/>
        </authorList>
    </citation>
    <scope>NUCLEOTIDE SEQUENCE [LARGE SCALE GENOMIC DNA]</scope>
    <source>
        <strain evidence="14 15">CECT 4292</strain>
        <strain evidence="13">CECT 4293</strain>
    </source>
</reference>
<keyword evidence="9 10" id="KW-0413">Isomerase</keyword>
<evidence type="ECO:0000259" key="12">
    <source>
        <dbReference type="PROSITE" id="PS51462"/>
    </source>
</evidence>
<evidence type="ECO:0000256" key="2">
    <source>
        <dbReference type="ARBA" id="ARBA00007579"/>
    </source>
</evidence>
<dbReference type="InterPro" id="IPR056375">
    <property type="entry name" value="Idi_bact"/>
</dbReference>
<evidence type="ECO:0000256" key="4">
    <source>
        <dbReference type="ARBA" id="ARBA00022490"/>
    </source>
</evidence>
<evidence type="ECO:0000256" key="3">
    <source>
        <dbReference type="ARBA" id="ARBA00012057"/>
    </source>
</evidence>
<evidence type="ECO:0000256" key="7">
    <source>
        <dbReference type="ARBA" id="ARBA00023211"/>
    </source>
</evidence>
<dbReference type="OrthoDB" id="9809458at2"/>
<feature type="binding site" evidence="10">
    <location>
        <position position="64"/>
    </location>
    <ligand>
        <name>Mn(2+)</name>
        <dbReference type="ChEBI" id="CHEBI:29035"/>
    </ligand>
</feature>
<dbReference type="PANTHER" id="PTHR10885">
    <property type="entry name" value="ISOPENTENYL-DIPHOSPHATE DELTA-ISOMERASE"/>
    <property type="match status" value="1"/>
</dbReference>
<comment type="cofactor">
    <cofactor evidence="10">
        <name>Mn(2+)</name>
        <dbReference type="ChEBI" id="CHEBI:29035"/>
    </cofactor>
    <text evidence="10">Binds 1 Mn(2+) ion per subunit.</text>
</comment>
<comment type="cofactor">
    <cofactor evidence="10">
        <name>Mg(2+)</name>
        <dbReference type="ChEBI" id="CHEBI:18420"/>
    </cofactor>
    <text evidence="10">Binds 1 Mg(2+) ion per subunit. The magnesium ion binds only when substrate is bound.</text>
</comment>
<evidence type="ECO:0000256" key="1">
    <source>
        <dbReference type="ARBA" id="ARBA00004826"/>
    </source>
</evidence>
<evidence type="ECO:0000256" key="9">
    <source>
        <dbReference type="ARBA" id="ARBA00023235"/>
    </source>
</evidence>
<organism evidence="14 15">
    <name type="scientific">Ruegeria atlantica</name>
    <dbReference type="NCBI Taxonomy" id="81569"/>
    <lineage>
        <taxon>Bacteria</taxon>
        <taxon>Pseudomonadati</taxon>
        <taxon>Pseudomonadota</taxon>
        <taxon>Alphaproteobacteria</taxon>
        <taxon>Rhodobacterales</taxon>
        <taxon>Roseobacteraceae</taxon>
        <taxon>Ruegeria</taxon>
    </lineage>
</organism>
<feature type="binding site" evidence="10">
    <location>
        <position position="82"/>
    </location>
    <ligand>
        <name>Mg(2+)</name>
        <dbReference type="ChEBI" id="CHEBI:18420"/>
    </ligand>
</feature>
<feature type="binding site" evidence="10">
    <location>
        <position position="22"/>
    </location>
    <ligand>
        <name>Mn(2+)</name>
        <dbReference type="ChEBI" id="CHEBI:29035"/>
    </ligand>
</feature>
<dbReference type="STRING" id="81569.RUM4293_01718"/>
<dbReference type="RefSeq" id="WP_058272886.1">
    <property type="nucleotide sequence ID" value="NZ_CANLTD010000004.1"/>
</dbReference>
<keyword evidence="6 10" id="KW-0460">Magnesium</keyword>
<dbReference type="NCBIfam" id="TIGR02150">
    <property type="entry name" value="IPP_isom_1"/>
    <property type="match status" value="1"/>
</dbReference>
<comment type="subcellular location">
    <subcellularLocation>
        <location evidence="10">Cytoplasm</location>
    </subcellularLocation>
</comment>
<dbReference type="GeneID" id="55495048"/>
<name>A0A0P1F3V7_9RHOB</name>
<dbReference type="InterPro" id="IPR015797">
    <property type="entry name" value="NUDIX_hydrolase-like_dom_sf"/>
</dbReference>
<dbReference type="EMBL" id="CYPS01000028">
    <property type="protein sequence ID" value="CUH42829.1"/>
    <property type="molecule type" value="Genomic_DNA"/>
</dbReference>
<dbReference type="GO" id="GO:0005737">
    <property type="term" value="C:cytoplasm"/>
    <property type="evidence" value="ECO:0007669"/>
    <property type="project" value="UniProtKB-SubCell"/>
</dbReference>
<dbReference type="Proteomes" id="UP000050786">
    <property type="component" value="Unassembled WGS sequence"/>
</dbReference>
<evidence type="ECO:0000256" key="8">
    <source>
        <dbReference type="ARBA" id="ARBA00023229"/>
    </source>
</evidence>
<reference evidence="16" key="2">
    <citation type="submission" date="2015-09" db="EMBL/GenBank/DDBJ databases">
        <authorList>
            <person name="Rodrigo-Torres L."/>
            <person name="Arahal D.R."/>
        </authorList>
    </citation>
    <scope>NUCLEOTIDE SEQUENCE [LARGE SCALE GENOMIC DNA]</scope>
    <source>
        <strain evidence="16">CECT 4293</strain>
    </source>
</reference>
<dbReference type="GO" id="GO:0009240">
    <property type="term" value="P:isopentenyl diphosphate biosynthetic process"/>
    <property type="evidence" value="ECO:0007669"/>
    <property type="project" value="TreeGrafter"/>
</dbReference>
<dbReference type="PIRSF" id="PIRSF018427">
    <property type="entry name" value="Isopntndiph_ism"/>
    <property type="match status" value="1"/>
</dbReference>
<dbReference type="InterPro" id="IPR011876">
    <property type="entry name" value="IsopentenylPP_isomerase_typ1"/>
</dbReference>
<dbReference type="SUPFAM" id="SSF55811">
    <property type="entry name" value="Nudix"/>
    <property type="match status" value="1"/>
</dbReference>
<evidence type="ECO:0000256" key="5">
    <source>
        <dbReference type="ARBA" id="ARBA00022723"/>
    </source>
</evidence>
<gene>
    <name evidence="10 14" type="primary">idi</name>
    <name evidence="14" type="ORF">RUA4292_03909</name>
    <name evidence="13" type="ORF">RUM4293_01718</name>
</gene>
<dbReference type="NCBIfam" id="NF002995">
    <property type="entry name" value="PRK03759.1"/>
    <property type="match status" value="1"/>
</dbReference>
<keyword evidence="8 10" id="KW-0414">Isoprene biosynthesis</keyword>
<accession>A0A0P1F3V7</accession>
<dbReference type="GO" id="GO:0050992">
    <property type="term" value="P:dimethylallyl diphosphate biosynthetic process"/>
    <property type="evidence" value="ECO:0007669"/>
    <property type="project" value="UniProtKB-UniRule"/>
</dbReference>